<dbReference type="AlphaFoldDB" id="A0A7L9U0V5"/>
<gene>
    <name evidence="1" type="ORF">LPB04_16590</name>
</gene>
<keyword evidence="2" id="KW-1185">Reference proteome</keyword>
<proteinExistence type="predicted"/>
<dbReference type="KEGG" id="mlir:LPB04_16590"/>
<sequence>MEPLVMDRFTLNDIEIGARLVEALVHHLKKNGAAPIAYAELLELGRFLDPKDAAMDRAEVLGIGMKLRFVAEFCRQNGYPDLACLAVHPATMRPLACEGDWDTARQAVAAFDWTPALARLPEYAQAARAAVPVRFKPRKERPAEVSWYAWFCAHREACKNIGSGDKREVVNLVMAGLDPETALRRFLAAKAAFEAASPAA</sequence>
<dbReference type="EMBL" id="CP062941">
    <property type="protein sequence ID" value="QOL48570.1"/>
    <property type="molecule type" value="Genomic_DNA"/>
</dbReference>
<organism evidence="1 2">
    <name type="scientific">Massilia litorea</name>
    <dbReference type="NCBI Taxonomy" id="2769491"/>
    <lineage>
        <taxon>Bacteria</taxon>
        <taxon>Pseudomonadati</taxon>
        <taxon>Pseudomonadota</taxon>
        <taxon>Betaproteobacteria</taxon>
        <taxon>Burkholderiales</taxon>
        <taxon>Oxalobacteraceae</taxon>
        <taxon>Telluria group</taxon>
        <taxon>Massilia</taxon>
    </lineage>
</organism>
<protein>
    <submittedName>
        <fullName evidence="1">Uncharacterized protein</fullName>
    </submittedName>
</protein>
<evidence type="ECO:0000313" key="2">
    <source>
        <dbReference type="Proteomes" id="UP000593875"/>
    </source>
</evidence>
<accession>A0A7L9U0V5</accession>
<dbReference type="Proteomes" id="UP000593875">
    <property type="component" value="Chromosome"/>
</dbReference>
<reference evidence="1 2" key="1">
    <citation type="submission" date="2020-10" db="EMBL/GenBank/DDBJ databases">
        <title>Genome sequencing of Massilia sp. LPB0304.</title>
        <authorList>
            <person name="Kim J."/>
        </authorList>
    </citation>
    <scope>NUCLEOTIDE SEQUENCE [LARGE SCALE GENOMIC DNA]</scope>
    <source>
        <strain evidence="1 2">LPB0304</strain>
    </source>
</reference>
<evidence type="ECO:0000313" key="1">
    <source>
        <dbReference type="EMBL" id="QOL48570.1"/>
    </source>
</evidence>
<name>A0A7L9U0V5_9BURK</name>